<name>A0A2P1PXL8_9GAMM</name>
<dbReference type="KEGG" id="xba:C7S18_21485"/>
<gene>
    <name evidence="1" type="ORF">C7S18_21485</name>
</gene>
<reference evidence="1 2" key="1">
    <citation type="submission" date="2018-03" db="EMBL/GenBank/DDBJ databases">
        <title>Ahniella affigens gen. nov., sp. nov., a gammaproteobacterium isolated from sandy soil near a stream.</title>
        <authorList>
            <person name="Ko Y."/>
            <person name="Kim J.-H."/>
        </authorList>
    </citation>
    <scope>NUCLEOTIDE SEQUENCE [LARGE SCALE GENOMIC DNA]</scope>
    <source>
        <strain evidence="1 2">D13</strain>
    </source>
</reference>
<evidence type="ECO:0000313" key="1">
    <source>
        <dbReference type="EMBL" id="AVP99587.1"/>
    </source>
</evidence>
<keyword evidence="2" id="KW-1185">Reference proteome</keyword>
<organism evidence="1 2">
    <name type="scientific">Ahniella affigens</name>
    <dbReference type="NCBI Taxonomy" id="2021234"/>
    <lineage>
        <taxon>Bacteria</taxon>
        <taxon>Pseudomonadati</taxon>
        <taxon>Pseudomonadota</taxon>
        <taxon>Gammaproteobacteria</taxon>
        <taxon>Lysobacterales</taxon>
        <taxon>Rhodanobacteraceae</taxon>
        <taxon>Ahniella</taxon>
    </lineage>
</organism>
<dbReference type="Proteomes" id="UP000241074">
    <property type="component" value="Chromosome"/>
</dbReference>
<protein>
    <submittedName>
        <fullName evidence="1">Uncharacterized protein</fullName>
    </submittedName>
</protein>
<dbReference type="AlphaFoldDB" id="A0A2P1PXL8"/>
<sequence>MKSSAIALLWTAMDELCRIESTDSNIAKRTGPLAHLLKLGQRVAPNPHASALVDRKHETPMAFAFGREHELRTT</sequence>
<proteinExistence type="predicted"/>
<reference evidence="1 2" key="2">
    <citation type="submission" date="2018-03" db="EMBL/GenBank/DDBJ databases">
        <authorList>
            <person name="Keele B.F."/>
        </authorList>
    </citation>
    <scope>NUCLEOTIDE SEQUENCE [LARGE SCALE GENOMIC DNA]</scope>
    <source>
        <strain evidence="1 2">D13</strain>
    </source>
</reference>
<evidence type="ECO:0000313" key="2">
    <source>
        <dbReference type="Proteomes" id="UP000241074"/>
    </source>
</evidence>
<dbReference type="EMBL" id="CP027860">
    <property type="protein sequence ID" value="AVP99587.1"/>
    <property type="molecule type" value="Genomic_DNA"/>
</dbReference>
<accession>A0A2P1PXL8</accession>